<dbReference type="InterPro" id="IPR039743">
    <property type="entry name" value="6GAL/EXGAL"/>
</dbReference>
<proteinExistence type="predicted"/>
<gene>
    <name evidence="2" type="ORF">GCM10009760_64400</name>
</gene>
<evidence type="ECO:0000313" key="3">
    <source>
        <dbReference type="Proteomes" id="UP001422759"/>
    </source>
</evidence>
<comment type="caution">
    <text evidence="2">The sequence shown here is derived from an EMBL/GenBank/DDBJ whole genome shotgun (WGS) entry which is preliminary data.</text>
</comment>
<dbReference type="Gene3D" id="2.60.40.1180">
    <property type="entry name" value="Golgi alpha-mannosidase II"/>
    <property type="match status" value="1"/>
</dbReference>
<evidence type="ECO:0000313" key="2">
    <source>
        <dbReference type="EMBL" id="GAA1501520.1"/>
    </source>
</evidence>
<dbReference type="InterPro" id="IPR017853">
    <property type="entry name" value="GH"/>
</dbReference>
<dbReference type="PANTHER" id="PTHR42767">
    <property type="entry name" value="ENDO-BETA-1,6-GALACTANASE"/>
    <property type="match status" value="1"/>
</dbReference>
<dbReference type="Pfam" id="PF14587">
    <property type="entry name" value="Glyco_hydr_30_2"/>
    <property type="match status" value="1"/>
</dbReference>
<dbReference type="Proteomes" id="UP001422759">
    <property type="component" value="Unassembled WGS sequence"/>
</dbReference>
<feature type="domain" description="Endo-beta-1,6-galactanase-like" evidence="1">
    <location>
        <begin position="13"/>
        <end position="257"/>
    </location>
</feature>
<dbReference type="InterPro" id="IPR039514">
    <property type="entry name" value="6GAL-like"/>
</dbReference>
<dbReference type="PANTHER" id="PTHR42767:SF1">
    <property type="entry name" value="ENDO-BETA-1,6-GALACTANASE-LIKE DOMAIN-CONTAINING PROTEIN"/>
    <property type="match status" value="1"/>
</dbReference>
<accession>A0ABN1ZNH9</accession>
<dbReference type="SUPFAM" id="SSF51445">
    <property type="entry name" value="(Trans)glycosidases"/>
    <property type="match status" value="1"/>
</dbReference>
<organism evidence="2 3">
    <name type="scientific">Kitasatospora kazusensis</name>
    <dbReference type="NCBI Taxonomy" id="407974"/>
    <lineage>
        <taxon>Bacteria</taxon>
        <taxon>Bacillati</taxon>
        <taxon>Actinomycetota</taxon>
        <taxon>Actinomycetes</taxon>
        <taxon>Kitasatosporales</taxon>
        <taxon>Streptomycetaceae</taxon>
        <taxon>Kitasatospora</taxon>
    </lineage>
</organism>
<evidence type="ECO:0000259" key="1">
    <source>
        <dbReference type="Pfam" id="PF14587"/>
    </source>
</evidence>
<keyword evidence="3" id="KW-1185">Reference proteome</keyword>
<dbReference type="Gene3D" id="3.20.20.80">
    <property type="entry name" value="Glycosidases"/>
    <property type="match status" value="1"/>
</dbReference>
<dbReference type="EMBL" id="BAAANT010000104">
    <property type="protein sequence ID" value="GAA1501520.1"/>
    <property type="molecule type" value="Genomic_DNA"/>
</dbReference>
<reference evidence="2 3" key="1">
    <citation type="journal article" date="2019" name="Int. J. Syst. Evol. Microbiol.">
        <title>The Global Catalogue of Microorganisms (GCM) 10K type strain sequencing project: providing services to taxonomists for standard genome sequencing and annotation.</title>
        <authorList>
            <consortium name="The Broad Institute Genomics Platform"/>
            <consortium name="The Broad Institute Genome Sequencing Center for Infectious Disease"/>
            <person name="Wu L."/>
            <person name="Ma J."/>
        </authorList>
    </citation>
    <scope>NUCLEOTIDE SEQUENCE [LARGE SCALE GENOMIC DNA]</scope>
    <source>
        <strain evidence="2 3">JCM 14560</strain>
    </source>
</reference>
<dbReference type="InterPro" id="IPR013780">
    <property type="entry name" value="Glyco_hydro_b"/>
</dbReference>
<name>A0ABN1ZNH9_9ACTN</name>
<protein>
    <recommendedName>
        <fullName evidence="1">Endo-beta-1,6-galactanase-like domain-containing protein</fullName>
    </recommendedName>
</protein>
<sequence>MPASAASYTTPINPSLNYGAWQGWGASLSWWANVFGMDNTLADIFYTTGSVAYHGRSLPGLGLNVVRYNLGASMTQPAWPGGPSEAVSPNQPAYRKIEGYWVNWLSDNPADTNSWSWWGDSEQRNMVWKARDRGADVFQVFSCSPIWWMCNDQNPCGAADGGDNLQSWNYQQHARYVAIVAQYFREQWGVDVGSVDPFNEPSAPWWTADGSQEGCHISADLNRPIQQKVIRYLREELDARGLSDIVIAVSDENSYDQANTTWSNLAALGTQSLVGQVNVHGYQYTDSGSARSALHNNVHASDRPLWQSEYGEQYEHGLYLAYNLALDLRYLHPTAWCYWQPVDSQVTDPATGNNLSWGLLKATYSNDPTVKSGSLGEPNPCPGTDPYVTNKYFVLAQYTRHIRPGMQILDSGDPSTVAAYDPGRHRLVLVTVRGNTSQDITYDLSRFSAVGSIARRWVTDADPYYRIARQYETAPDAPLNGKQLTISFGANSIQTIEIDDVWI</sequence>